<evidence type="ECO:0000313" key="2">
    <source>
        <dbReference type="Proteomes" id="UP000215693"/>
    </source>
</evidence>
<dbReference type="AlphaFoldDB" id="A0A9X6RW78"/>
<name>A0A9X6RW78_LACJH</name>
<dbReference type="Proteomes" id="UP000215693">
    <property type="component" value="Unassembled WGS sequence"/>
</dbReference>
<sequence length="127" mass="14929">MCYKNKLRKFFVNEFPRLLLVTGKNKNNYTSVKLKGGKNRMDYYNNVLYCLTKAINSLPDTSKQPYKTIILEKYINVVRTKDIEKIIGYGHNYTAKLLNQSLEELERAIKAEQLKFNILPLLEFDND</sequence>
<accession>A0A9X6RW78</accession>
<gene>
    <name evidence="1" type="ORF">CBF50_07675</name>
</gene>
<comment type="caution">
    <text evidence="1">The sequence shown here is derived from an EMBL/GenBank/DDBJ whole genome shotgun (WGS) entry which is preliminary data.</text>
</comment>
<dbReference type="EMBL" id="NGOH01000088">
    <property type="protein sequence ID" value="OYS11567.1"/>
    <property type="molecule type" value="Genomic_DNA"/>
</dbReference>
<reference evidence="1 2" key="2">
    <citation type="submission" date="2017-09" db="EMBL/GenBank/DDBJ databases">
        <title>Tripartite evolution among Lactobacillus johnsonii, Lactobacillus taiwanensis, Lactobacillus reuteri and their rodent host.</title>
        <authorList>
            <person name="Wang T."/>
            <person name="Knowles S."/>
            <person name="Cheng C."/>
        </authorList>
    </citation>
    <scope>NUCLEOTIDE SEQUENCE [LARGE SCALE GENOMIC DNA]</scope>
    <source>
        <strain evidence="1 2">117c</strain>
    </source>
</reference>
<dbReference type="RefSeq" id="WP_094497512.1">
    <property type="nucleotide sequence ID" value="NZ_NGOD01000011.1"/>
</dbReference>
<organism evidence="1 2">
    <name type="scientific">Lactobacillus johnsonii</name>
    <dbReference type="NCBI Taxonomy" id="33959"/>
    <lineage>
        <taxon>Bacteria</taxon>
        <taxon>Bacillati</taxon>
        <taxon>Bacillota</taxon>
        <taxon>Bacilli</taxon>
        <taxon>Lactobacillales</taxon>
        <taxon>Lactobacillaceae</taxon>
        <taxon>Lactobacillus</taxon>
    </lineage>
</organism>
<proteinExistence type="predicted"/>
<protein>
    <submittedName>
        <fullName evidence="1">Uncharacterized protein</fullName>
    </submittedName>
</protein>
<evidence type="ECO:0000313" key="1">
    <source>
        <dbReference type="EMBL" id="OYS11567.1"/>
    </source>
</evidence>
<reference evidence="1 2" key="1">
    <citation type="submission" date="2017-04" db="EMBL/GenBank/DDBJ databases">
        <authorList>
            <person name="Lin X.B."/>
            <person name="Stothard P."/>
            <person name="Tasseva G."/>
            <person name="Walter J."/>
        </authorList>
    </citation>
    <scope>NUCLEOTIDE SEQUENCE [LARGE SCALE GENOMIC DNA]</scope>
    <source>
        <strain evidence="1 2">117c</strain>
    </source>
</reference>